<evidence type="ECO:0000256" key="1">
    <source>
        <dbReference type="ARBA" id="ARBA00006738"/>
    </source>
</evidence>
<dbReference type="SUPFAM" id="SSF52980">
    <property type="entry name" value="Restriction endonuclease-like"/>
    <property type="match status" value="1"/>
</dbReference>
<name>A0A2S3R5F5_VIBVL</name>
<dbReference type="GO" id="GO:0003676">
    <property type="term" value="F:nucleic acid binding"/>
    <property type="evidence" value="ECO:0007669"/>
    <property type="project" value="InterPro"/>
</dbReference>
<protein>
    <recommendedName>
        <fullName evidence="2">UPF0102 protein CRN52_05600</fullName>
    </recommendedName>
</protein>
<gene>
    <name evidence="3" type="ORF">CRN52_05600</name>
</gene>
<dbReference type="HAMAP" id="MF_00048">
    <property type="entry name" value="UPF0102"/>
    <property type="match status" value="1"/>
</dbReference>
<accession>A0A2S3R5F5</accession>
<dbReference type="InterPro" id="IPR011856">
    <property type="entry name" value="tRNA_endonuc-like_dom_sf"/>
</dbReference>
<organism evidence="3 4">
    <name type="scientific">Vibrio vulnificus</name>
    <dbReference type="NCBI Taxonomy" id="672"/>
    <lineage>
        <taxon>Bacteria</taxon>
        <taxon>Pseudomonadati</taxon>
        <taxon>Pseudomonadota</taxon>
        <taxon>Gammaproteobacteria</taxon>
        <taxon>Vibrionales</taxon>
        <taxon>Vibrionaceae</taxon>
        <taxon>Vibrio</taxon>
    </lineage>
</organism>
<dbReference type="Pfam" id="PF02021">
    <property type="entry name" value="UPF0102"/>
    <property type="match status" value="1"/>
</dbReference>
<dbReference type="Proteomes" id="UP000237466">
    <property type="component" value="Unassembled WGS sequence"/>
</dbReference>
<dbReference type="PANTHER" id="PTHR34039">
    <property type="entry name" value="UPF0102 PROTEIN YRAN"/>
    <property type="match status" value="1"/>
</dbReference>
<dbReference type="EMBL" id="PDGH01000054">
    <property type="protein sequence ID" value="POB48940.1"/>
    <property type="molecule type" value="Genomic_DNA"/>
</dbReference>
<sequence length="122" mass="13833">MGLFSRRAIGNQYESLAKEYLQRQGLRFIEANFTTKVGEIDLIFKEAQTIVFVEVKYRKNSCYGDAAEMVNPAKANKLIKTAYLWLNKHGYNACNTAMRFDVVAIHANGHDINWIANAITQG</sequence>
<dbReference type="PANTHER" id="PTHR34039:SF1">
    <property type="entry name" value="UPF0102 PROTEIN YRAN"/>
    <property type="match status" value="1"/>
</dbReference>
<dbReference type="InterPro" id="IPR003509">
    <property type="entry name" value="UPF0102_YraN-like"/>
</dbReference>
<dbReference type="AlphaFoldDB" id="A0A2S3R5F5"/>
<evidence type="ECO:0000313" key="3">
    <source>
        <dbReference type="EMBL" id="POB48940.1"/>
    </source>
</evidence>
<dbReference type="RefSeq" id="WP_061058248.1">
    <property type="nucleotide sequence ID" value="NZ_AP026552.1"/>
</dbReference>
<comment type="similarity">
    <text evidence="1 2">Belongs to the UPF0102 family.</text>
</comment>
<dbReference type="Gene3D" id="3.40.1350.10">
    <property type="match status" value="1"/>
</dbReference>
<dbReference type="NCBIfam" id="NF009150">
    <property type="entry name" value="PRK12497.1-3"/>
    <property type="match status" value="1"/>
</dbReference>
<dbReference type="InterPro" id="IPR011335">
    <property type="entry name" value="Restrct_endonuc-II-like"/>
</dbReference>
<dbReference type="NCBIfam" id="TIGR00252">
    <property type="entry name" value="YraN family protein"/>
    <property type="match status" value="1"/>
</dbReference>
<reference evidence="3 4" key="1">
    <citation type="journal article" date="2018" name="Front. Microbiol.">
        <title>Phylogeny of Vibrio vulnificus from the Analysis of the Core-Genome: Implications for Intra-Species Taxonomy.</title>
        <authorList>
            <person name="Roig F.J."/>
            <person name="Gonzalez-Candelas F."/>
            <person name="Sanjuan E."/>
            <person name="Fouz B."/>
            <person name="Feil E.J."/>
            <person name="Llorens C."/>
            <person name="Baker-Austin C."/>
            <person name="Oliver J.D."/>
            <person name="Danin-Poleg Y."/>
            <person name="Gibas C.J."/>
            <person name="Kashi Y."/>
            <person name="Gulig P.A."/>
            <person name="Morrison S.S."/>
            <person name="Amaro C."/>
        </authorList>
    </citation>
    <scope>NUCLEOTIDE SEQUENCE [LARGE SCALE GENOMIC DNA]</scope>
    <source>
        <strain evidence="3 4">CECT4608</strain>
    </source>
</reference>
<proteinExistence type="inferred from homology"/>
<comment type="caution">
    <text evidence="3">The sequence shown here is derived from an EMBL/GenBank/DDBJ whole genome shotgun (WGS) entry which is preliminary data.</text>
</comment>
<dbReference type="CDD" id="cd20736">
    <property type="entry name" value="PoNe_Nuclease"/>
    <property type="match status" value="1"/>
</dbReference>
<evidence type="ECO:0000256" key="2">
    <source>
        <dbReference type="HAMAP-Rule" id="MF_00048"/>
    </source>
</evidence>
<evidence type="ECO:0000313" key="4">
    <source>
        <dbReference type="Proteomes" id="UP000237466"/>
    </source>
</evidence>